<reference evidence="10 11" key="1">
    <citation type="journal article" date="2017" name="PLoS Biol.">
        <title>The sea cucumber genome provides insights into morphological evolution and visceral regeneration.</title>
        <authorList>
            <person name="Zhang X."/>
            <person name="Sun L."/>
            <person name="Yuan J."/>
            <person name="Sun Y."/>
            <person name="Gao Y."/>
            <person name="Zhang L."/>
            <person name="Li S."/>
            <person name="Dai H."/>
            <person name="Hamel J.F."/>
            <person name="Liu C."/>
            <person name="Yu Y."/>
            <person name="Liu S."/>
            <person name="Lin W."/>
            <person name="Guo K."/>
            <person name="Jin S."/>
            <person name="Xu P."/>
            <person name="Storey K.B."/>
            <person name="Huan P."/>
            <person name="Zhang T."/>
            <person name="Zhou Y."/>
            <person name="Zhang J."/>
            <person name="Lin C."/>
            <person name="Li X."/>
            <person name="Xing L."/>
            <person name="Huo D."/>
            <person name="Sun M."/>
            <person name="Wang L."/>
            <person name="Mercier A."/>
            <person name="Li F."/>
            <person name="Yang H."/>
            <person name="Xiang J."/>
        </authorList>
    </citation>
    <scope>NUCLEOTIDE SEQUENCE [LARGE SCALE GENOMIC DNA]</scope>
    <source>
        <strain evidence="10">Shaxun</strain>
        <tissue evidence="10">Muscle</tissue>
    </source>
</reference>
<gene>
    <name evidence="10" type="ORF">BSL78_26036</name>
</gene>
<dbReference type="PROSITE" id="PS00086">
    <property type="entry name" value="CYTOCHROME_P450"/>
    <property type="match status" value="1"/>
</dbReference>
<dbReference type="InterPro" id="IPR002401">
    <property type="entry name" value="Cyt_P450_E_grp-I"/>
</dbReference>
<dbReference type="Proteomes" id="UP000230750">
    <property type="component" value="Unassembled WGS sequence"/>
</dbReference>
<keyword evidence="3 7" id="KW-0479">Metal-binding</keyword>
<dbReference type="PRINTS" id="PR00463">
    <property type="entry name" value="EP450I"/>
</dbReference>
<evidence type="ECO:0000313" key="10">
    <source>
        <dbReference type="EMBL" id="PIK37130.1"/>
    </source>
</evidence>
<feature type="transmembrane region" description="Helical" evidence="9">
    <location>
        <begin position="6"/>
        <end position="24"/>
    </location>
</feature>
<dbReference type="InterPro" id="IPR001128">
    <property type="entry name" value="Cyt_P450"/>
</dbReference>
<dbReference type="GO" id="GO:0016705">
    <property type="term" value="F:oxidoreductase activity, acting on paired donors, with incorporation or reduction of molecular oxygen"/>
    <property type="evidence" value="ECO:0007669"/>
    <property type="project" value="InterPro"/>
</dbReference>
<organism evidence="10 11">
    <name type="scientific">Stichopus japonicus</name>
    <name type="common">Sea cucumber</name>
    <dbReference type="NCBI Taxonomy" id="307972"/>
    <lineage>
        <taxon>Eukaryota</taxon>
        <taxon>Metazoa</taxon>
        <taxon>Echinodermata</taxon>
        <taxon>Eleutherozoa</taxon>
        <taxon>Echinozoa</taxon>
        <taxon>Holothuroidea</taxon>
        <taxon>Aspidochirotacea</taxon>
        <taxon>Aspidochirotida</taxon>
        <taxon>Stichopodidae</taxon>
        <taxon>Apostichopus</taxon>
    </lineage>
</organism>
<evidence type="ECO:0000256" key="5">
    <source>
        <dbReference type="ARBA" id="ARBA00023004"/>
    </source>
</evidence>
<evidence type="ECO:0000313" key="11">
    <source>
        <dbReference type="Proteomes" id="UP000230750"/>
    </source>
</evidence>
<dbReference type="PRINTS" id="PR00385">
    <property type="entry name" value="P450"/>
</dbReference>
<dbReference type="SUPFAM" id="SSF48264">
    <property type="entry name" value="Cytochrome P450"/>
    <property type="match status" value="1"/>
</dbReference>
<keyword evidence="7 8" id="KW-0349">Heme</keyword>
<dbReference type="GO" id="GO:0005506">
    <property type="term" value="F:iron ion binding"/>
    <property type="evidence" value="ECO:0007669"/>
    <property type="project" value="InterPro"/>
</dbReference>
<evidence type="ECO:0000256" key="7">
    <source>
        <dbReference type="PIRSR" id="PIRSR602401-1"/>
    </source>
</evidence>
<dbReference type="STRING" id="307972.A0A2G8JN28"/>
<keyword evidence="11" id="KW-1185">Reference proteome</keyword>
<dbReference type="AlphaFoldDB" id="A0A2G8JN28"/>
<dbReference type="Pfam" id="PF00067">
    <property type="entry name" value="p450"/>
    <property type="match status" value="1"/>
</dbReference>
<keyword evidence="9" id="KW-0472">Membrane</keyword>
<keyword evidence="9" id="KW-1133">Transmembrane helix</keyword>
<protein>
    <submittedName>
        <fullName evidence="10">Putative cytochrome P450 2J6</fullName>
    </submittedName>
</protein>
<dbReference type="SMR" id="A0A2G8JN28"/>
<keyword evidence="4 8" id="KW-0560">Oxidoreductase</keyword>
<evidence type="ECO:0000256" key="8">
    <source>
        <dbReference type="RuleBase" id="RU000461"/>
    </source>
</evidence>
<name>A0A2G8JN28_STIJA</name>
<keyword evidence="6 8" id="KW-0503">Monooxygenase</keyword>
<accession>A0A2G8JN28</accession>
<evidence type="ECO:0000256" key="9">
    <source>
        <dbReference type="SAM" id="Phobius"/>
    </source>
</evidence>
<dbReference type="GO" id="GO:0020037">
    <property type="term" value="F:heme binding"/>
    <property type="evidence" value="ECO:0007669"/>
    <property type="project" value="InterPro"/>
</dbReference>
<evidence type="ECO:0000256" key="4">
    <source>
        <dbReference type="ARBA" id="ARBA00023002"/>
    </source>
</evidence>
<comment type="caution">
    <text evidence="10">The sequence shown here is derived from an EMBL/GenBank/DDBJ whole genome shotgun (WGS) entry which is preliminary data.</text>
</comment>
<dbReference type="FunFam" id="1.10.630.10:FF:000036">
    <property type="entry name" value="CYtochrome P450 family"/>
    <property type="match status" value="1"/>
</dbReference>
<evidence type="ECO:0000256" key="2">
    <source>
        <dbReference type="ARBA" id="ARBA00010617"/>
    </source>
</evidence>
<comment type="similarity">
    <text evidence="2 8">Belongs to the cytochrome P450 family.</text>
</comment>
<feature type="binding site" description="axial binding residue" evidence="7">
    <location>
        <position position="438"/>
    </location>
    <ligand>
        <name>heme</name>
        <dbReference type="ChEBI" id="CHEBI:30413"/>
    </ligand>
    <ligandPart>
        <name>Fe</name>
        <dbReference type="ChEBI" id="CHEBI:18248"/>
    </ligandPart>
</feature>
<evidence type="ECO:0000256" key="6">
    <source>
        <dbReference type="ARBA" id="ARBA00023033"/>
    </source>
</evidence>
<dbReference type="EMBL" id="MRZV01001553">
    <property type="protein sequence ID" value="PIK37130.1"/>
    <property type="molecule type" value="Genomic_DNA"/>
</dbReference>
<sequence>MASVDIICMLSLFVISYLCIHIFCRSKKGHDLSKPVPGPFSLPIIGNLLEIFQAGYRTEELMLKWAKAYGRIFQFKMGPKTVYVLNDYELINEAWHHPEMQGRPTPDLTVKILGAGNGVVNASGETWKEHRRFVLNSFRKFGLGKSTFEDRISEEANRLTESIAKHNGKPMDVSYTFSLGSCNIISSLVFGRQLDHDHPTLVNEVSAVLDSFATAGPAGLNNTIPQLAYIKTGQMFIQANKKLEQSWSSSLQQHFESRNCNIETQDLVQGYLERLQEGLGADTTFSRQNLSWFVRDLFLAGTETVASTLRWATLLLMTHPEVQERCRQELDEVVGRERYPTTSDKCNLPYLNATLLEVFRVGNIAPLGVTHKTTGDAYVDGHHIPAGTMVISNVHAVMNDPSLWTQPGKFMPERFLNDDGKFIKPKEMIPFGIGKRVCLGEQLAKVELFIWLSRLLHQFRFELPEDGSPIPSINEARTGLARIPLPYRVRFIARED</sequence>
<dbReference type="OrthoDB" id="2789670at2759"/>
<keyword evidence="9" id="KW-0812">Transmembrane</keyword>
<dbReference type="InterPro" id="IPR036396">
    <property type="entry name" value="Cyt_P450_sf"/>
</dbReference>
<dbReference type="GO" id="GO:0004497">
    <property type="term" value="F:monooxygenase activity"/>
    <property type="evidence" value="ECO:0007669"/>
    <property type="project" value="UniProtKB-KW"/>
</dbReference>
<evidence type="ECO:0000256" key="3">
    <source>
        <dbReference type="ARBA" id="ARBA00022723"/>
    </source>
</evidence>
<dbReference type="PANTHER" id="PTHR24300">
    <property type="entry name" value="CYTOCHROME P450 508A4-RELATED"/>
    <property type="match status" value="1"/>
</dbReference>
<evidence type="ECO:0000256" key="1">
    <source>
        <dbReference type="ARBA" id="ARBA00001971"/>
    </source>
</evidence>
<comment type="cofactor">
    <cofactor evidence="1 7">
        <name>heme</name>
        <dbReference type="ChEBI" id="CHEBI:30413"/>
    </cofactor>
</comment>
<dbReference type="InterPro" id="IPR050182">
    <property type="entry name" value="Cytochrome_P450_fam2"/>
</dbReference>
<proteinExistence type="inferred from homology"/>
<dbReference type="Gene3D" id="1.10.630.10">
    <property type="entry name" value="Cytochrome P450"/>
    <property type="match status" value="1"/>
</dbReference>
<keyword evidence="5 7" id="KW-0408">Iron</keyword>
<dbReference type="InterPro" id="IPR017972">
    <property type="entry name" value="Cyt_P450_CS"/>
</dbReference>